<dbReference type="RefSeq" id="WP_036160282.1">
    <property type="nucleotide sequence ID" value="NZ_JAMB01000004.1"/>
</dbReference>
<sequence>MQTEKWVSEMIDSVNTSYMSEAEKHTMLVNTERADFIANLVVSGFTKAAKVFTAIKKNLNPYSIKHA</sequence>
<gene>
    <name evidence="1" type="ORF">MUS1_10810</name>
</gene>
<reference evidence="1 2" key="1">
    <citation type="submission" date="2014-01" db="EMBL/GenBank/DDBJ databases">
        <title>Marinomonas ushuaiensis DSM 15871 Genome Sequencing.</title>
        <authorList>
            <person name="Lai Q."/>
            <person name="Shao Z.S."/>
        </authorList>
    </citation>
    <scope>NUCLEOTIDE SEQUENCE [LARGE SCALE GENOMIC DNA]</scope>
    <source>
        <strain evidence="1 2">DSM 15871</strain>
    </source>
</reference>
<keyword evidence="2" id="KW-1185">Reference proteome</keyword>
<evidence type="ECO:0000313" key="2">
    <source>
        <dbReference type="Proteomes" id="UP000054058"/>
    </source>
</evidence>
<dbReference type="AlphaFoldDB" id="X7E802"/>
<dbReference type="EMBL" id="JAMB01000004">
    <property type="protein sequence ID" value="ETX11288.1"/>
    <property type="molecule type" value="Genomic_DNA"/>
</dbReference>
<dbReference type="Proteomes" id="UP000054058">
    <property type="component" value="Unassembled WGS sequence"/>
</dbReference>
<dbReference type="PATRIC" id="fig|1122207.3.peg.1292"/>
<organism evidence="1 2">
    <name type="scientific">Marinomonas ushuaiensis DSM 15871</name>
    <dbReference type="NCBI Taxonomy" id="1122207"/>
    <lineage>
        <taxon>Bacteria</taxon>
        <taxon>Pseudomonadati</taxon>
        <taxon>Pseudomonadota</taxon>
        <taxon>Gammaproteobacteria</taxon>
        <taxon>Oceanospirillales</taxon>
        <taxon>Oceanospirillaceae</taxon>
        <taxon>Marinomonas</taxon>
    </lineage>
</organism>
<protein>
    <submittedName>
        <fullName evidence="1">Uncharacterized protein</fullName>
    </submittedName>
</protein>
<name>X7E802_9GAMM</name>
<comment type="caution">
    <text evidence="1">The sequence shown here is derived from an EMBL/GenBank/DDBJ whole genome shotgun (WGS) entry which is preliminary data.</text>
</comment>
<proteinExistence type="predicted"/>
<dbReference type="STRING" id="1122207.MUS1_10810"/>
<accession>X7E802</accession>
<evidence type="ECO:0000313" key="1">
    <source>
        <dbReference type="EMBL" id="ETX11288.1"/>
    </source>
</evidence>